<evidence type="ECO:0000259" key="6">
    <source>
        <dbReference type="Pfam" id="PF04542"/>
    </source>
</evidence>
<evidence type="ECO:0008006" key="10">
    <source>
        <dbReference type="Google" id="ProtNLM"/>
    </source>
</evidence>
<protein>
    <recommendedName>
        <fullName evidence="10">RNA polymerase, sigma-24 subunit, ECF subfamily</fullName>
    </recommendedName>
</protein>
<organism evidence="8 9">
    <name type="scientific">Methylocella silvestris</name>
    <dbReference type="NCBI Taxonomy" id="199596"/>
    <lineage>
        <taxon>Bacteria</taxon>
        <taxon>Pseudomonadati</taxon>
        <taxon>Pseudomonadota</taxon>
        <taxon>Alphaproteobacteria</taxon>
        <taxon>Hyphomicrobiales</taxon>
        <taxon>Beijerinckiaceae</taxon>
        <taxon>Methylocella</taxon>
    </lineage>
</organism>
<reference evidence="8 9" key="1">
    <citation type="submission" date="2017-10" db="EMBL/GenBank/DDBJ databases">
        <title>Genome announcement of Methylocella silvestris TVC from permafrost.</title>
        <authorList>
            <person name="Wang J."/>
            <person name="Geng K."/>
            <person name="Ul-Haque F."/>
            <person name="Crombie A.T."/>
            <person name="Street L.E."/>
            <person name="Wookey P.A."/>
            <person name="Murrell J.C."/>
            <person name="Pratscher J."/>
        </authorList>
    </citation>
    <scope>NUCLEOTIDE SEQUENCE [LARGE SCALE GENOMIC DNA]</scope>
    <source>
        <strain evidence="8 9">TVC</strain>
    </source>
</reference>
<dbReference type="NCBIfam" id="TIGR02937">
    <property type="entry name" value="sigma70-ECF"/>
    <property type="match status" value="1"/>
</dbReference>
<dbReference type="PANTHER" id="PTHR43133:SF63">
    <property type="entry name" value="RNA POLYMERASE SIGMA FACTOR FECI-RELATED"/>
    <property type="match status" value="1"/>
</dbReference>
<dbReference type="InterPro" id="IPR013325">
    <property type="entry name" value="RNA_pol_sigma_r2"/>
</dbReference>
<dbReference type="Gene3D" id="1.10.10.10">
    <property type="entry name" value="Winged helix-like DNA-binding domain superfamily/Winged helix DNA-binding domain"/>
    <property type="match status" value="1"/>
</dbReference>
<dbReference type="InterPro" id="IPR013249">
    <property type="entry name" value="RNA_pol_sigma70_r4_t2"/>
</dbReference>
<dbReference type="Proteomes" id="UP000236286">
    <property type="component" value="Unassembled WGS sequence"/>
</dbReference>
<dbReference type="GO" id="GO:0016987">
    <property type="term" value="F:sigma factor activity"/>
    <property type="evidence" value="ECO:0007669"/>
    <property type="project" value="UniProtKB-KW"/>
</dbReference>
<dbReference type="InterPro" id="IPR007627">
    <property type="entry name" value="RNA_pol_sigma70_r2"/>
</dbReference>
<dbReference type="Pfam" id="PF04542">
    <property type="entry name" value="Sigma70_r2"/>
    <property type="match status" value="1"/>
</dbReference>
<gene>
    <name evidence="8" type="ORF">CR492_00915</name>
</gene>
<keyword evidence="4" id="KW-0804">Transcription</keyword>
<name>A0A2J7TLC1_METSI</name>
<feature type="compositionally biased region" description="Basic residues" evidence="5">
    <location>
        <begin position="185"/>
        <end position="203"/>
    </location>
</feature>
<evidence type="ECO:0000256" key="3">
    <source>
        <dbReference type="ARBA" id="ARBA00023082"/>
    </source>
</evidence>
<evidence type="ECO:0000256" key="4">
    <source>
        <dbReference type="ARBA" id="ARBA00023163"/>
    </source>
</evidence>
<dbReference type="Pfam" id="PF08281">
    <property type="entry name" value="Sigma70_r4_2"/>
    <property type="match status" value="1"/>
</dbReference>
<dbReference type="SUPFAM" id="SSF88946">
    <property type="entry name" value="Sigma2 domain of RNA polymerase sigma factors"/>
    <property type="match status" value="1"/>
</dbReference>
<evidence type="ECO:0000256" key="1">
    <source>
        <dbReference type="ARBA" id="ARBA00010641"/>
    </source>
</evidence>
<dbReference type="AlphaFoldDB" id="A0A2J7TLC1"/>
<dbReference type="InterPro" id="IPR039425">
    <property type="entry name" value="RNA_pol_sigma-70-like"/>
</dbReference>
<feature type="domain" description="RNA polymerase sigma-70 region 2" evidence="6">
    <location>
        <begin position="20"/>
        <end position="81"/>
    </location>
</feature>
<dbReference type="RefSeq" id="WP_102841834.1">
    <property type="nucleotide sequence ID" value="NZ_PDZR01000001.1"/>
</dbReference>
<dbReference type="PANTHER" id="PTHR43133">
    <property type="entry name" value="RNA POLYMERASE ECF-TYPE SIGMA FACTO"/>
    <property type="match status" value="1"/>
</dbReference>
<dbReference type="SUPFAM" id="SSF88659">
    <property type="entry name" value="Sigma3 and sigma4 domains of RNA polymerase sigma factors"/>
    <property type="match status" value="1"/>
</dbReference>
<comment type="caution">
    <text evidence="8">The sequence shown here is derived from an EMBL/GenBank/DDBJ whole genome shotgun (WGS) entry which is preliminary data.</text>
</comment>
<dbReference type="GO" id="GO:0006352">
    <property type="term" value="P:DNA-templated transcription initiation"/>
    <property type="evidence" value="ECO:0007669"/>
    <property type="project" value="InterPro"/>
</dbReference>
<dbReference type="InterPro" id="IPR036388">
    <property type="entry name" value="WH-like_DNA-bd_sf"/>
</dbReference>
<dbReference type="Gene3D" id="1.10.1740.10">
    <property type="match status" value="1"/>
</dbReference>
<evidence type="ECO:0000256" key="2">
    <source>
        <dbReference type="ARBA" id="ARBA00023015"/>
    </source>
</evidence>
<dbReference type="InterPro" id="IPR014284">
    <property type="entry name" value="RNA_pol_sigma-70_dom"/>
</dbReference>
<evidence type="ECO:0000259" key="7">
    <source>
        <dbReference type="Pfam" id="PF08281"/>
    </source>
</evidence>
<feature type="domain" description="RNA polymerase sigma factor 70 region 4 type 2" evidence="7">
    <location>
        <begin position="114"/>
        <end position="165"/>
    </location>
</feature>
<dbReference type="EMBL" id="PDZR01000001">
    <property type="protein sequence ID" value="PNG27527.1"/>
    <property type="molecule type" value="Genomic_DNA"/>
</dbReference>
<keyword evidence="2" id="KW-0805">Transcription regulation</keyword>
<evidence type="ECO:0000313" key="9">
    <source>
        <dbReference type="Proteomes" id="UP000236286"/>
    </source>
</evidence>
<sequence length="203" mass="22741">MSLSTHAETRDALLRVMISERRQLVTVAKRILRCPNLAEDVVQDVAVKASRMEGCAVGCPARFVKCMVRNLAIDHARRRQRETNCAAPDADVDSIAQLASDALSEIEARDALRRVFAALEELPDRTRDVFYRVRIEGCAQRTVAADLGVSPTLVNFMVQSAHRHCLARLQESWEPVLDGSEAYPPKRKQTARRKRHKPSALAN</sequence>
<dbReference type="OrthoDB" id="9794372at2"/>
<evidence type="ECO:0000256" key="5">
    <source>
        <dbReference type="SAM" id="MobiDB-lite"/>
    </source>
</evidence>
<evidence type="ECO:0000313" key="8">
    <source>
        <dbReference type="EMBL" id="PNG27527.1"/>
    </source>
</evidence>
<comment type="similarity">
    <text evidence="1">Belongs to the sigma-70 factor family. ECF subfamily.</text>
</comment>
<accession>A0A2J7TLC1</accession>
<keyword evidence="3" id="KW-0731">Sigma factor</keyword>
<dbReference type="InterPro" id="IPR013324">
    <property type="entry name" value="RNA_pol_sigma_r3/r4-like"/>
</dbReference>
<proteinExistence type="inferred from homology"/>
<feature type="region of interest" description="Disordered" evidence="5">
    <location>
        <begin position="178"/>
        <end position="203"/>
    </location>
</feature>
<dbReference type="GO" id="GO:0003677">
    <property type="term" value="F:DNA binding"/>
    <property type="evidence" value="ECO:0007669"/>
    <property type="project" value="InterPro"/>
</dbReference>